<dbReference type="Pfam" id="PF00106">
    <property type="entry name" value="adh_short"/>
    <property type="match status" value="1"/>
</dbReference>
<dbReference type="PRINTS" id="PR00081">
    <property type="entry name" value="GDHRDH"/>
</dbReference>
<evidence type="ECO:0000313" key="2">
    <source>
        <dbReference type="EMBL" id="CAD7654315.1"/>
    </source>
</evidence>
<proteinExistence type="predicted"/>
<accession>A0A7R9M6C8</accession>
<keyword evidence="3" id="KW-1185">Reference proteome</keyword>
<dbReference type="InterPro" id="IPR036291">
    <property type="entry name" value="NAD(P)-bd_dom_sf"/>
</dbReference>
<evidence type="ECO:0000256" key="1">
    <source>
        <dbReference type="ARBA" id="ARBA00023002"/>
    </source>
</evidence>
<reference evidence="2" key="1">
    <citation type="submission" date="2020-11" db="EMBL/GenBank/DDBJ databases">
        <authorList>
            <person name="Tran Van P."/>
        </authorList>
    </citation>
    <scope>NUCLEOTIDE SEQUENCE</scope>
</reference>
<evidence type="ECO:0000313" key="3">
    <source>
        <dbReference type="Proteomes" id="UP000728032"/>
    </source>
</evidence>
<dbReference type="Proteomes" id="UP000728032">
    <property type="component" value="Unassembled WGS sequence"/>
</dbReference>
<sequence length="277" mass="31450">MGKYKLIHVWRLLGAVCYEFGTNAFGWRRVVKSSQKLDGKVVVVTGANTGIGKETAYQLTLRGAKVYIGCRDVKKGETAVKEIQSMNPKADIKLLKLDLSSLQSVRHFAKELSQLESKVDILINNAGVMASLFIDITFNTTDVKGTGSSYNYSRLNCPQVWDNRHGKHQSEGRVQPEYSLFSEQTCITQQVSCLDVSVCPVRVLCWFKRHFFLNPFMGSQTTLYCALDESLDNESGFYYDNCRRIDYMIPEANDDKTAKALWILSEDFVKLEDHLRI</sequence>
<protein>
    <submittedName>
        <fullName evidence="2">Uncharacterized protein</fullName>
    </submittedName>
</protein>
<dbReference type="OrthoDB" id="6411518at2759"/>
<dbReference type="InterPro" id="IPR002347">
    <property type="entry name" value="SDR_fam"/>
</dbReference>
<dbReference type="GO" id="GO:0016491">
    <property type="term" value="F:oxidoreductase activity"/>
    <property type="evidence" value="ECO:0007669"/>
    <property type="project" value="UniProtKB-KW"/>
</dbReference>
<organism evidence="2">
    <name type="scientific">Oppiella nova</name>
    <dbReference type="NCBI Taxonomy" id="334625"/>
    <lineage>
        <taxon>Eukaryota</taxon>
        <taxon>Metazoa</taxon>
        <taxon>Ecdysozoa</taxon>
        <taxon>Arthropoda</taxon>
        <taxon>Chelicerata</taxon>
        <taxon>Arachnida</taxon>
        <taxon>Acari</taxon>
        <taxon>Acariformes</taxon>
        <taxon>Sarcoptiformes</taxon>
        <taxon>Oribatida</taxon>
        <taxon>Brachypylina</taxon>
        <taxon>Oppioidea</taxon>
        <taxon>Oppiidae</taxon>
        <taxon>Oppiella</taxon>
    </lineage>
</organism>
<keyword evidence="1" id="KW-0560">Oxidoreductase</keyword>
<dbReference type="EMBL" id="OC922625">
    <property type="protein sequence ID" value="CAD7654315.1"/>
    <property type="molecule type" value="Genomic_DNA"/>
</dbReference>
<dbReference type="Gene3D" id="3.40.50.720">
    <property type="entry name" value="NAD(P)-binding Rossmann-like Domain"/>
    <property type="match status" value="1"/>
</dbReference>
<name>A0A7R9M6C8_9ACAR</name>
<dbReference type="AlphaFoldDB" id="A0A7R9M6C8"/>
<dbReference type="SUPFAM" id="SSF51735">
    <property type="entry name" value="NAD(P)-binding Rossmann-fold domains"/>
    <property type="match status" value="1"/>
</dbReference>
<dbReference type="PANTHER" id="PTHR43157:SF31">
    <property type="entry name" value="PHOSPHATIDYLINOSITOL-GLYCAN BIOSYNTHESIS CLASS F PROTEIN"/>
    <property type="match status" value="1"/>
</dbReference>
<dbReference type="EMBL" id="CAJPVJ010007800">
    <property type="protein sequence ID" value="CAG2171502.1"/>
    <property type="molecule type" value="Genomic_DNA"/>
</dbReference>
<dbReference type="PANTHER" id="PTHR43157">
    <property type="entry name" value="PHOSPHATIDYLINOSITOL-GLYCAN BIOSYNTHESIS CLASS F PROTEIN-RELATED"/>
    <property type="match status" value="1"/>
</dbReference>
<gene>
    <name evidence="2" type="ORF">ONB1V03_LOCUS10962</name>
</gene>